<dbReference type="CDD" id="cd16935">
    <property type="entry name" value="HATPase_AgrC-ComD-like"/>
    <property type="match status" value="1"/>
</dbReference>
<comment type="caution">
    <text evidence="2">The sequence shown here is derived from an EMBL/GenBank/DDBJ whole genome shotgun (WGS) entry which is preliminary data.</text>
</comment>
<dbReference type="GO" id="GO:0016301">
    <property type="term" value="F:kinase activity"/>
    <property type="evidence" value="ECO:0007669"/>
    <property type="project" value="UniProtKB-KW"/>
</dbReference>
<feature type="domain" description="Sensor histidine kinase NatK-like C-terminal" evidence="1">
    <location>
        <begin position="68"/>
        <end position="163"/>
    </location>
</feature>
<dbReference type="Pfam" id="PF14501">
    <property type="entry name" value="HATPase_c_5"/>
    <property type="match status" value="1"/>
</dbReference>
<dbReference type="SUPFAM" id="SSF55874">
    <property type="entry name" value="ATPase domain of HSP90 chaperone/DNA topoisomerase II/histidine kinase"/>
    <property type="match status" value="1"/>
</dbReference>
<dbReference type="Gene3D" id="3.30.565.10">
    <property type="entry name" value="Histidine kinase-like ATPase, C-terminal domain"/>
    <property type="match status" value="1"/>
</dbReference>
<evidence type="ECO:0000313" key="2">
    <source>
        <dbReference type="EMBL" id="EKC73608.1"/>
    </source>
</evidence>
<dbReference type="PANTHER" id="PTHR40448:SF1">
    <property type="entry name" value="TWO-COMPONENT SENSOR HISTIDINE KINASE"/>
    <property type="match status" value="1"/>
</dbReference>
<gene>
    <name evidence="2" type="ORF">LEA_06141</name>
</gene>
<protein>
    <submittedName>
        <fullName evidence="2">Histidine kinase-, DNA gyrase B-, and HSP90-like ATPase</fullName>
    </submittedName>
</protein>
<dbReference type="InterPro" id="IPR032834">
    <property type="entry name" value="NatK-like_C"/>
</dbReference>
<accession>K1TUY9</accession>
<proteinExistence type="predicted"/>
<dbReference type="GO" id="GO:0042802">
    <property type="term" value="F:identical protein binding"/>
    <property type="evidence" value="ECO:0007669"/>
    <property type="project" value="TreeGrafter"/>
</dbReference>
<dbReference type="PANTHER" id="PTHR40448">
    <property type="entry name" value="TWO-COMPONENT SENSOR HISTIDINE KINASE"/>
    <property type="match status" value="1"/>
</dbReference>
<feature type="non-terminal residue" evidence="2">
    <location>
        <position position="168"/>
    </location>
</feature>
<reference evidence="2" key="1">
    <citation type="journal article" date="2013" name="Environ. Microbiol.">
        <title>Microbiota from the distal guts of lean and obese adolescents exhibit partial functional redundancy besides clear differences in community structure.</title>
        <authorList>
            <person name="Ferrer M."/>
            <person name="Ruiz A."/>
            <person name="Lanza F."/>
            <person name="Haange S.B."/>
            <person name="Oberbach A."/>
            <person name="Till H."/>
            <person name="Bargiela R."/>
            <person name="Campoy C."/>
            <person name="Segura M.T."/>
            <person name="Richter M."/>
            <person name="von Bergen M."/>
            <person name="Seifert J."/>
            <person name="Suarez A."/>
        </authorList>
    </citation>
    <scope>NUCLEOTIDE SEQUENCE</scope>
</reference>
<keyword evidence="2" id="KW-0418">Kinase</keyword>
<dbReference type="AlphaFoldDB" id="K1TUY9"/>
<keyword evidence="2" id="KW-0808">Transferase</keyword>
<dbReference type="EMBL" id="AJWY01004009">
    <property type="protein sequence ID" value="EKC73608.1"/>
    <property type="molecule type" value="Genomic_DNA"/>
</dbReference>
<organism evidence="2">
    <name type="scientific">human gut metagenome</name>
    <dbReference type="NCBI Taxonomy" id="408170"/>
    <lineage>
        <taxon>unclassified sequences</taxon>
        <taxon>metagenomes</taxon>
        <taxon>organismal metagenomes</taxon>
    </lineage>
</organism>
<sequence>MLESERVDDAKEFLSELNVRQSERILLVNSHNAAIDAVLNRKGYIGKKQGIDMRFRVNDLSALKLPRVDVTIVLGNLIDNAMEACAGLSEPNRWVSVQILYSENMLSILIINPSNVVQINDGHIPTTKQDPLLHGFGIGNVKDILEKYHAEYLFTYDDGRFIFSADWP</sequence>
<name>K1TUY9_9ZZZZ</name>
<dbReference type="InterPro" id="IPR036890">
    <property type="entry name" value="HATPase_C_sf"/>
</dbReference>
<evidence type="ECO:0000259" key="1">
    <source>
        <dbReference type="Pfam" id="PF14501"/>
    </source>
</evidence>